<keyword evidence="1" id="KW-0479">Metal-binding</keyword>
<dbReference type="InterPro" id="IPR021858">
    <property type="entry name" value="Fun_TF"/>
</dbReference>
<dbReference type="Pfam" id="PF00172">
    <property type="entry name" value="Zn_clus"/>
    <property type="match status" value="1"/>
</dbReference>
<keyword evidence="6" id="KW-0539">Nucleus</keyword>
<evidence type="ECO:0000256" key="1">
    <source>
        <dbReference type="ARBA" id="ARBA00022723"/>
    </source>
</evidence>
<evidence type="ECO:0000256" key="6">
    <source>
        <dbReference type="ARBA" id="ARBA00023242"/>
    </source>
</evidence>
<evidence type="ECO:0000259" key="7">
    <source>
        <dbReference type="PROSITE" id="PS50048"/>
    </source>
</evidence>
<reference evidence="8" key="1">
    <citation type="submission" date="2021-03" db="EMBL/GenBank/DDBJ databases">
        <title>Revisited historic fungal species revealed as producer of novel bioactive compounds through whole genome sequencing and comparative genomics.</title>
        <authorList>
            <person name="Vignolle G.A."/>
            <person name="Hochenegger N."/>
            <person name="Mach R.L."/>
            <person name="Mach-Aigner A.R."/>
            <person name="Javad Rahimi M."/>
            <person name="Salim K.A."/>
            <person name="Chan C.M."/>
            <person name="Lim L.B.L."/>
            <person name="Cai F."/>
            <person name="Druzhinina I.S."/>
            <person name="U'Ren J.M."/>
            <person name="Derntl C."/>
        </authorList>
    </citation>
    <scope>NUCLEOTIDE SEQUENCE</scope>
    <source>
        <strain evidence="8">TUCIM 5799</strain>
    </source>
</reference>
<keyword evidence="5" id="KW-0804">Transcription</keyword>
<keyword evidence="4" id="KW-0238">DNA-binding</keyword>
<evidence type="ECO:0000313" key="9">
    <source>
        <dbReference type="Proteomes" id="UP000829685"/>
    </source>
</evidence>
<dbReference type="CDD" id="cd00067">
    <property type="entry name" value="GAL4"/>
    <property type="match status" value="1"/>
</dbReference>
<dbReference type="PROSITE" id="PS00463">
    <property type="entry name" value="ZN2_CY6_FUNGAL_1"/>
    <property type="match status" value="1"/>
</dbReference>
<dbReference type="PROSITE" id="PS50048">
    <property type="entry name" value="ZN2_CY6_FUNGAL_2"/>
    <property type="match status" value="1"/>
</dbReference>
<dbReference type="Gene3D" id="4.10.240.10">
    <property type="entry name" value="Zn(2)-C6 fungal-type DNA-binding domain"/>
    <property type="match status" value="1"/>
</dbReference>
<comment type="caution">
    <text evidence="8">The sequence shown here is derived from an EMBL/GenBank/DDBJ whole genome shotgun (WGS) entry which is preliminary data.</text>
</comment>
<accession>A0A9Q0AJX3</accession>
<dbReference type="InterPro" id="IPR036864">
    <property type="entry name" value="Zn2-C6_fun-type_DNA-bd_sf"/>
</dbReference>
<dbReference type="PANTHER" id="PTHR36206:SF16">
    <property type="entry name" value="TRANSCRIPTION FACTOR DOMAIN-CONTAINING PROTEIN-RELATED"/>
    <property type="match status" value="1"/>
</dbReference>
<keyword evidence="9" id="KW-1185">Reference proteome</keyword>
<name>A0A9Q0AJX3_9PEZI</name>
<evidence type="ECO:0000256" key="5">
    <source>
        <dbReference type="ARBA" id="ARBA00023163"/>
    </source>
</evidence>
<evidence type="ECO:0000256" key="4">
    <source>
        <dbReference type="ARBA" id="ARBA00023125"/>
    </source>
</evidence>
<evidence type="ECO:0000313" key="8">
    <source>
        <dbReference type="EMBL" id="KAI1857517.1"/>
    </source>
</evidence>
<dbReference type="Pfam" id="PF11951">
    <property type="entry name" value="Fungal_trans_2"/>
    <property type="match status" value="1"/>
</dbReference>
<dbReference type="AlphaFoldDB" id="A0A9Q0AJX3"/>
<dbReference type="GO" id="GO:0003677">
    <property type="term" value="F:DNA binding"/>
    <property type="evidence" value="ECO:0007669"/>
    <property type="project" value="UniProtKB-KW"/>
</dbReference>
<evidence type="ECO:0000256" key="2">
    <source>
        <dbReference type="ARBA" id="ARBA00022833"/>
    </source>
</evidence>
<sequence>MRQSSGSDTKPKAAYRKSKVKSGCRTCKTRKVKCDEGRPACKRCVTTGRVCDGYGIWGGGGNHYADRSDKRQSSLVLQPKTPAPLGPGTVDQEHRFEWFLCRTTLKLPGGFVSGFWKVLVLQASLAEPAVLHAALALSAAHQNEPYKGIRDRGDASVILDPEERFVLTHYTKAISHLQPHLAVTEKSSLRVALITCLLFTCTEFLRGHYVSGISHLHNGIKVLETFKFAPKSTGTTPPPSWNFSDYWIVETFARLYIGSCLFGQSFPGHCPVIPDWTVGFPDVMFHNIGQARHSLDWLLEETLVLEQQARNTRTAFSDEDLHLVDFTERKEHVKSNFESWKRTYEIASANFDTQDTFLDPLAHKLLQAYYPMVEIMAARCTESCELNYDAHVGDFLAILARALANFKIGRSHALAKALNEQGMSLSRSISDMGSIPSLYYVALKCRVRRIRHHALKLLALCSHKEGIWDAKIVTKVAREVVRIEEDGFYQNHMLSDDFDDYSLPTEEEIVLPTLPESQRVNHVQVTFPDDTSGSLVLECLRKRDDGGWYVLTRIFDPIAQMWKSPRDVKGFNPLSQV</sequence>
<dbReference type="GO" id="GO:0000981">
    <property type="term" value="F:DNA-binding transcription factor activity, RNA polymerase II-specific"/>
    <property type="evidence" value="ECO:0007669"/>
    <property type="project" value="InterPro"/>
</dbReference>
<feature type="domain" description="Zn(2)-C6 fungal-type" evidence="7">
    <location>
        <begin position="23"/>
        <end position="51"/>
    </location>
</feature>
<keyword evidence="3" id="KW-0805">Transcription regulation</keyword>
<evidence type="ECO:0000256" key="3">
    <source>
        <dbReference type="ARBA" id="ARBA00023015"/>
    </source>
</evidence>
<dbReference type="InterPro" id="IPR052360">
    <property type="entry name" value="Transcr_Regulatory_Proteins"/>
</dbReference>
<dbReference type="PANTHER" id="PTHR36206">
    <property type="entry name" value="ASPERCRYPTIN BIOSYNTHESIS CLUSTER-SPECIFIC TRANSCRIPTION REGULATOR ATNN-RELATED"/>
    <property type="match status" value="1"/>
</dbReference>
<organism evidence="8 9">
    <name type="scientific">Neoarthrinium moseri</name>
    <dbReference type="NCBI Taxonomy" id="1658444"/>
    <lineage>
        <taxon>Eukaryota</taxon>
        <taxon>Fungi</taxon>
        <taxon>Dikarya</taxon>
        <taxon>Ascomycota</taxon>
        <taxon>Pezizomycotina</taxon>
        <taxon>Sordariomycetes</taxon>
        <taxon>Xylariomycetidae</taxon>
        <taxon>Amphisphaeriales</taxon>
        <taxon>Apiosporaceae</taxon>
        <taxon>Neoarthrinium</taxon>
    </lineage>
</organism>
<dbReference type="EMBL" id="JAFIMR010000040">
    <property type="protein sequence ID" value="KAI1857517.1"/>
    <property type="molecule type" value="Genomic_DNA"/>
</dbReference>
<dbReference type="InterPro" id="IPR001138">
    <property type="entry name" value="Zn2Cys6_DnaBD"/>
</dbReference>
<gene>
    <name evidence="8" type="ORF">JX265_011252</name>
</gene>
<protein>
    <recommendedName>
        <fullName evidence="7">Zn(2)-C6 fungal-type domain-containing protein</fullName>
    </recommendedName>
</protein>
<proteinExistence type="predicted"/>
<dbReference type="SUPFAM" id="SSF57701">
    <property type="entry name" value="Zn2/Cys6 DNA-binding domain"/>
    <property type="match status" value="1"/>
</dbReference>
<dbReference type="GO" id="GO:0008270">
    <property type="term" value="F:zinc ion binding"/>
    <property type="evidence" value="ECO:0007669"/>
    <property type="project" value="InterPro"/>
</dbReference>
<keyword evidence="2" id="KW-0862">Zinc</keyword>
<dbReference type="Proteomes" id="UP000829685">
    <property type="component" value="Unassembled WGS sequence"/>
</dbReference>
<dbReference type="SMART" id="SM00066">
    <property type="entry name" value="GAL4"/>
    <property type="match status" value="1"/>
</dbReference>